<protein>
    <submittedName>
        <fullName evidence="7">Sodium ABC transporter permease protein</fullName>
    </submittedName>
</protein>
<feature type="transmembrane region" description="Helical" evidence="5">
    <location>
        <begin position="166"/>
        <end position="186"/>
    </location>
</feature>
<keyword evidence="8" id="KW-1185">Reference proteome</keyword>
<sequence length="392" mass="43370">MKEVFKIARKEILTYVREERIALIILVPLVILPLLMNLPILLLARSYHEVENKQMVVAVQGVPLELHELLRQNRFTIRFSSEPSHEVREKLADVGIVYEDGRYTIYDSNRVMNLQPSAATERAKEVLQRYKEQVVLTRIQPRGLAPSDLEPFAIETKKAASEQEQAMGLLVLVIPMVVVGLVILGGHPVALEATVGEKEKATIEALLSAPIAPAKLLWGKGLAIFLVAVFTGTISSIGVLLGNLLLQHNLAGRVQALPENLQMQIGSLALAPADLLAIAITTLLLAFFIVAVMLAVGIFARSYREASIYFGPMDFLAFAPLAFFILLDYIKVQDWFFALPGLGVVLALDAIVKGNSSPWQLGLNWLSTLAYGVLALHLAYRNFQREDVVFRN</sequence>
<feature type="transmembrane region" description="Helical" evidence="5">
    <location>
        <begin position="306"/>
        <end position="327"/>
    </location>
</feature>
<feature type="transmembrane region" description="Helical" evidence="5">
    <location>
        <begin position="20"/>
        <end position="44"/>
    </location>
</feature>
<keyword evidence="4 5" id="KW-0472">Membrane</keyword>
<feature type="transmembrane region" description="Helical" evidence="5">
    <location>
        <begin position="334"/>
        <end position="352"/>
    </location>
</feature>
<feature type="transmembrane region" description="Helical" evidence="5">
    <location>
        <begin position="222"/>
        <end position="246"/>
    </location>
</feature>
<comment type="subcellular location">
    <subcellularLocation>
        <location evidence="1">Membrane</location>
        <topology evidence="1">Multi-pass membrane protein</topology>
    </subcellularLocation>
</comment>
<accession>A0ABM6WHA6</accession>
<evidence type="ECO:0000256" key="4">
    <source>
        <dbReference type="ARBA" id="ARBA00023136"/>
    </source>
</evidence>
<dbReference type="Pfam" id="PF12698">
    <property type="entry name" value="ABC2_membrane_3"/>
    <property type="match status" value="1"/>
</dbReference>
<reference evidence="7 8" key="1">
    <citation type="submission" date="2017-05" db="EMBL/GenBank/DDBJ databases">
        <title>Complete genome sequence of Meiothermus taiwanensis WR-220.</title>
        <authorList>
            <person name="Wu W.-L."/>
            <person name="Lo W.-S."/>
            <person name="Kuo C.-H."/>
            <person name="Wu S.-H."/>
        </authorList>
    </citation>
    <scope>NUCLEOTIDE SEQUENCE [LARGE SCALE GENOMIC DNA]</scope>
    <source>
        <strain evidence="7 8">WR-220</strain>
    </source>
</reference>
<proteinExistence type="predicted"/>
<dbReference type="EMBL" id="CP021130">
    <property type="protein sequence ID" value="AWR86411.1"/>
    <property type="molecule type" value="Genomic_DNA"/>
</dbReference>
<evidence type="ECO:0000256" key="5">
    <source>
        <dbReference type="SAM" id="Phobius"/>
    </source>
</evidence>
<dbReference type="PANTHER" id="PTHR43471">
    <property type="entry name" value="ABC TRANSPORTER PERMEASE"/>
    <property type="match status" value="1"/>
</dbReference>
<dbReference type="InterPro" id="IPR013525">
    <property type="entry name" value="ABC2_TM"/>
</dbReference>
<evidence type="ECO:0000256" key="2">
    <source>
        <dbReference type="ARBA" id="ARBA00022692"/>
    </source>
</evidence>
<feature type="transmembrane region" description="Helical" evidence="5">
    <location>
        <begin position="364"/>
        <end position="383"/>
    </location>
</feature>
<dbReference type="Proteomes" id="UP000263013">
    <property type="component" value="Chromosome"/>
</dbReference>
<name>A0ABM6WHA6_9DEIN</name>
<dbReference type="PANTHER" id="PTHR43471:SF3">
    <property type="entry name" value="ABC TRANSPORTER PERMEASE PROTEIN NATB"/>
    <property type="match status" value="1"/>
</dbReference>
<gene>
    <name evidence="7" type="ORF">Mtai_v1c11690</name>
</gene>
<evidence type="ECO:0000256" key="3">
    <source>
        <dbReference type="ARBA" id="ARBA00022989"/>
    </source>
</evidence>
<evidence type="ECO:0000313" key="8">
    <source>
        <dbReference type="Proteomes" id="UP000263013"/>
    </source>
</evidence>
<evidence type="ECO:0000256" key="1">
    <source>
        <dbReference type="ARBA" id="ARBA00004141"/>
    </source>
</evidence>
<dbReference type="RefSeq" id="WP_187388614.1">
    <property type="nucleotide sequence ID" value="NZ_CP021130.1"/>
</dbReference>
<keyword evidence="2 5" id="KW-0812">Transmembrane</keyword>
<feature type="domain" description="ABC-2 type transporter transmembrane" evidence="6">
    <location>
        <begin position="23"/>
        <end position="380"/>
    </location>
</feature>
<organism evidence="7 8">
    <name type="scientific">Meiothermus taiwanensis WR-220</name>
    <dbReference type="NCBI Taxonomy" id="1339250"/>
    <lineage>
        <taxon>Bacteria</taxon>
        <taxon>Thermotogati</taxon>
        <taxon>Deinococcota</taxon>
        <taxon>Deinococci</taxon>
        <taxon>Thermales</taxon>
        <taxon>Thermaceae</taxon>
        <taxon>Meiothermus</taxon>
    </lineage>
</organism>
<keyword evidence="3 5" id="KW-1133">Transmembrane helix</keyword>
<evidence type="ECO:0000259" key="6">
    <source>
        <dbReference type="Pfam" id="PF12698"/>
    </source>
</evidence>
<feature type="transmembrane region" description="Helical" evidence="5">
    <location>
        <begin position="267"/>
        <end position="300"/>
    </location>
</feature>
<evidence type="ECO:0000313" key="7">
    <source>
        <dbReference type="EMBL" id="AWR86411.1"/>
    </source>
</evidence>